<dbReference type="OrthoDB" id="9758917at2"/>
<keyword evidence="6" id="KW-1185">Reference proteome</keyword>
<dbReference type="CDD" id="cd10839">
    <property type="entry name" value="cpPDZ1_DegP-like"/>
    <property type="match status" value="1"/>
</dbReference>
<dbReference type="PROSITE" id="PS50106">
    <property type="entry name" value="PDZ"/>
    <property type="match status" value="1"/>
</dbReference>
<proteinExistence type="inferred from homology"/>
<dbReference type="Gene3D" id="2.40.10.10">
    <property type="entry name" value="Trypsin-like serine proteases"/>
    <property type="match status" value="2"/>
</dbReference>
<dbReference type="InterPro" id="IPR001940">
    <property type="entry name" value="Peptidase_S1C"/>
</dbReference>
<dbReference type="PANTHER" id="PTHR43343">
    <property type="entry name" value="PEPTIDASE S12"/>
    <property type="match status" value="1"/>
</dbReference>
<dbReference type="SMART" id="SM00228">
    <property type="entry name" value="PDZ"/>
    <property type="match status" value="1"/>
</dbReference>
<evidence type="ECO:0000256" key="2">
    <source>
        <dbReference type="ARBA" id="ARBA00022670"/>
    </source>
</evidence>
<dbReference type="InterPro" id="IPR009003">
    <property type="entry name" value="Peptidase_S1_PA"/>
</dbReference>
<dbReference type="AlphaFoldDB" id="A0A2T0AYU9"/>
<dbReference type="Pfam" id="PF13180">
    <property type="entry name" value="PDZ_2"/>
    <property type="match status" value="1"/>
</dbReference>
<evidence type="ECO:0000256" key="3">
    <source>
        <dbReference type="ARBA" id="ARBA00022801"/>
    </source>
</evidence>
<dbReference type="SUPFAM" id="SSF50156">
    <property type="entry name" value="PDZ domain-like"/>
    <property type="match status" value="1"/>
</dbReference>
<dbReference type="InterPro" id="IPR036034">
    <property type="entry name" value="PDZ_sf"/>
</dbReference>
<dbReference type="GO" id="GO:0004252">
    <property type="term" value="F:serine-type endopeptidase activity"/>
    <property type="evidence" value="ECO:0007669"/>
    <property type="project" value="InterPro"/>
</dbReference>
<keyword evidence="2 5" id="KW-0645">Protease</keyword>
<dbReference type="EMBL" id="PVXM01000001">
    <property type="protein sequence ID" value="PRR76181.1"/>
    <property type="molecule type" value="Genomic_DNA"/>
</dbReference>
<evidence type="ECO:0000259" key="4">
    <source>
        <dbReference type="PROSITE" id="PS50106"/>
    </source>
</evidence>
<name>A0A2T0AYU9_9FIRM</name>
<dbReference type="InterPro" id="IPR043504">
    <property type="entry name" value="Peptidase_S1_PA_chymotrypsin"/>
</dbReference>
<sequence>MWRNNGKARITVLAVLLIFLAGVAATVGFYQITGAAAGSPQPAYQHAVAASDSISAEIPAGLGPEAIADIVEKAGPAVVRIDTIAETRISSPFNDPFFRQFFGDQFNMGPQEQRGLGSGFIISPDGYILTNQHVIEGAKQVKVTVVGYDKPFNAKVVGADATLDLAVLKIDAGKALPYLTLGDADKVRVGEWAIAIGNPDGLDHTVTVGVISAKGRPIDVQDRHYENLLQTDASINPGNSGGPLLNLKGEVIGINTAVNASAQGIGFAIPSSTVKPVLNDLMTRGKIARPWLGVALTSVTPDIAEMLGLENAEGALVGQVVDGSPAAKAGIQKYDVILQLEGQKIKDANDLVNKVQALKIGQQVNLQIYRRGQLVEISVVLGEKPAQ</sequence>
<organism evidence="5 6">
    <name type="scientific">Neomoorella humiferrea</name>
    <dbReference type="NCBI Taxonomy" id="676965"/>
    <lineage>
        <taxon>Bacteria</taxon>
        <taxon>Bacillati</taxon>
        <taxon>Bacillota</taxon>
        <taxon>Clostridia</taxon>
        <taxon>Neomoorellales</taxon>
        <taxon>Neomoorellaceae</taxon>
        <taxon>Neomoorella</taxon>
    </lineage>
</organism>
<dbReference type="RefSeq" id="WP_106004081.1">
    <property type="nucleotide sequence ID" value="NZ_CP136418.1"/>
</dbReference>
<dbReference type="InterPro" id="IPR001478">
    <property type="entry name" value="PDZ"/>
</dbReference>
<reference evidence="5 6" key="1">
    <citation type="submission" date="2018-03" db="EMBL/GenBank/DDBJ databases">
        <title>Genome sequence of Moorella humiferrea DSM 23265.</title>
        <authorList>
            <person name="Poehlein A."/>
            <person name="Daniel R."/>
        </authorList>
    </citation>
    <scope>NUCLEOTIDE SEQUENCE [LARGE SCALE GENOMIC DNA]</scope>
    <source>
        <strain evidence="5 6">DSM 23265</strain>
    </source>
</reference>
<dbReference type="Proteomes" id="UP000238415">
    <property type="component" value="Unassembled WGS sequence"/>
</dbReference>
<dbReference type="SUPFAM" id="SSF50494">
    <property type="entry name" value="Trypsin-like serine proteases"/>
    <property type="match status" value="1"/>
</dbReference>
<dbReference type="Gene3D" id="2.30.42.10">
    <property type="match status" value="1"/>
</dbReference>
<evidence type="ECO:0000256" key="1">
    <source>
        <dbReference type="ARBA" id="ARBA00010541"/>
    </source>
</evidence>
<comment type="caution">
    <text evidence="5">The sequence shown here is derived from an EMBL/GenBank/DDBJ whole genome shotgun (WGS) entry which is preliminary data.</text>
</comment>
<gene>
    <name evidence="5" type="primary">htrA</name>
    <name evidence="5" type="ORF">MOHU_00250</name>
</gene>
<dbReference type="GO" id="GO:0006508">
    <property type="term" value="P:proteolysis"/>
    <property type="evidence" value="ECO:0007669"/>
    <property type="project" value="UniProtKB-KW"/>
</dbReference>
<dbReference type="InterPro" id="IPR051201">
    <property type="entry name" value="Chloro_Bact_Ser_Proteases"/>
</dbReference>
<feature type="domain" description="PDZ" evidence="4">
    <location>
        <begin position="281"/>
        <end position="372"/>
    </location>
</feature>
<dbReference type="Pfam" id="PF13365">
    <property type="entry name" value="Trypsin_2"/>
    <property type="match status" value="1"/>
</dbReference>
<dbReference type="PANTHER" id="PTHR43343:SF3">
    <property type="entry name" value="PROTEASE DO-LIKE 8, CHLOROPLASTIC"/>
    <property type="match status" value="1"/>
</dbReference>
<accession>A0A2T0AYU9</accession>
<protein>
    <submittedName>
        <fullName evidence="5">Putative serine protease HtrA</fullName>
    </submittedName>
</protein>
<keyword evidence="3" id="KW-0378">Hydrolase</keyword>
<dbReference type="PRINTS" id="PR00834">
    <property type="entry name" value="PROTEASES2C"/>
</dbReference>
<comment type="similarity">
    <text evidence="1">Belongs to the peptidase S1C family.</text>
</comment>
<evidence type="ECO:0000313" key="6">
    <source>
        <dbReference type="Proteomes" id="UP000238415"/>
    </source>
</evidence>
<evidence type="ECO:0000313" key="5">
    <source>
        <dbReference type="EMBL" id="PRR76181.1"/>
    </source>
</evidence>